<name>A0A9N8R6A1_9BURK</name>
<organism evidence="2 3">
    <name type="scientific">Paraburkholderia domus</name>
    <dbReference type="NCBI Taxonomy" id="2793075"/>
    <lineage>
        <taxon>Bacteria</taxon>
        <taxon>Pseudomonadati</taxon>
        <taxon>Pseudomonadota</taxon>
        <taxon>Betaproteobacteria</taxon>
        <taxon>Burkholderiales</taxon>
        <taxon>Burkholderiaceae</taxon>
        <taxon>Paraburkholderia</taxon>
    </lineage>
</organism>
<keyword evidence="3" id="KW-1185">Reference proteome</keyword>
<dbReference type="AlphaFoldDB" id="A0A9N8R6A1"/>
<dbReference type="PROSITE" id="PS51186">
    <property type="entry name" value="GNAT"/>
    <property type="match status" value="1"/>
</dbReference>
<comment type="caution">
    <text evidence="2">The sequence shown here is derived from an EMBL/GenBank/DDBJ whole genome shotgun (WGS) entry which is preliminary data.</text>
</comment>
<dbReference type="Proteomes" id="UP000675121">
    <property type="component" value="Unassembled WGS sequence"/>
</dbReference>
<evidence type="ECO:0000313" key="3">
    <source>
        <dbReference type="Proteomes" id="UP000675121"/>
    </source>
</evidence>
<dbReference type="Gene3D" id="3.40.630.30">
    <property type="match status" value="1"/>
</dbReference>
<evidence type="ECO:0000313" key="2">
    <source>
        <dbReference type="EMBL" id="CAE6950163.1"/>
    </source>
</evidence>
<evidence type="ECO:0000259" key="1">
    <source>
        <dbReference type="PROSITE" id="PS51186"/>
    </source>
</evidence>
<dbReference type="PANTHER" id="PTHR43072">
    <property type="entry name" value="N-ACETYLTRANSFERASE"/>
    <property type="match status" value="1"/>
</dbReference>
<dbReference type="RefSeq" id="WP_201083655.1">
    <property type="nucleotide sequence ID" value="NZ_CAJNAS010000022.1"/>
</dbReference>
<dbReference type="SUPFAM" id="SSF55729">
    <property type="entry name" value="Acyl-CoA N-acyltransferases (Nat)"/>
    <property type="match status" value="1"/>
</dbReference>
<dbReference type="GO" id="GO:0016747">
    <property type="term" value="F:acyltransferase activity, transferring groups other than amino-acyl groups"/>
    <property type="evidence" value="ECO:0007669"/>
    <property type="project" value="InterPro"/>
</dbReference>
<reference evidence="2" key="1">
    <citation type="submission" date="2021-02" db="EMBL/GenBank/DDBJ databases">
        <authorList>
            <person name="Vanwijnsberghe S."/>
        </authorList>
    </citation>
    <scope>NUCLEOTIDE SEQUENCE</scope>
    <source>
        <strain evidence="2">R-70211</strain>
    </source>
</reference>
<proteinExistence type="predicted"/>
<dbReference type="CDD" id="cd04301">
    <property type="entry name" value="NAT_SF"/>
    <property type="match status" value="1"/>
</dbReference>
<dbReference type="Pfam" id="PF00583">
    <property type="entry name" value="Acetyltransf_1"/>
    <property type="match status" value="1"/>
</dbReference>
<dbReference type="EMBL" id="CAJNAS010000022">
    <property type="protein sequence ID" value="CAE6950163.1"/>
    <property type="molecule type" value="Genomic_DNA"/>
</dbReference>
<accession>A0A9N8R6A1</accession>
<dbReference type="InterPro" id="IPR016181">
    <property type="entry name" value="Acyl_CoA_acyltransferase"/>
</dbReference>
<feature type="domain" description="N-acetyltransferase" evidence="1">
    <location>
        <begin position="3"/>
        <end position="150"/>
    </location>
</feature>
<protein>
    <recommendedName>
        <fullName evidence="1">N-acetyltransferase domain-containing protein</fullName>
    </recommendedName>
</protein>
<dbReference type="PANTHER" id="PTHR43072:SF60">
    <property type="entry name" value="L-2,4-DIAMINOBUTYRIC ACID ACETYLTRANSFERASE"/>
    <property type="match status" value="1"/>
</dbReference>
<gene>
    <name evidence="2" type="ORF">R70211_06218</name>
</gene>
<sequence length="177" mass="19548">MDIEIKVLQRGDEDILTNVAAEVFDNPVDPELTREFLEDPRHHIAVAIDDGVVVGFASGVHYIHPDKPAELWINEVALAPTHRHRGLGKAVLGALFELARTRNCTVAWVLTHRNNVAARALYSSVGGTEGVDDSGPVNAMMGYSFALTGGLFVRELRLLYIILHNINYQQFCCVEAK</sequence>
<dbReference type="InterPro" id="IPR000182">
    <property type="entry name" value="GNAT_dom"/>
</dbReference>